<sequence length="169" mass="19923">MLAARSPNFSAALSAACVTATSCRLRHDRSGVPRVADDREKRMHKVTDAGYVFRYHRQGVDPLPRNPDEKVPLARPDCKARNAWSESQARFGENDYIDLLGDGNLYKEKMQRNSPRRWHELCKRINFLMTYHNYNKQDELHDERNLGLWEEEPDYYYKDKSRRSFKDLA</sequence>
<keyword evidence="3" id="KW-0809">Transit peptide</keyword>
<proteinExistence type="inferred from homology"/>
<dbReference type="GO" id="GO:0003735">
    <property type="term" value="F:structural constituent of ribosome"/>
    <property type="evidence" value="ECO:0007669"/>
    <property type="project" value="InterPro"/>
</dbReference>
<accession>A0AA39IJJ3</accession>
<evidence type="ECO:0000256" key="2">
    <source>
        <dbReference type="ARBA" id="ARBA00010972"/>
    </source>
</evidence>
<dbReference type="InterPro" id="IPR019373">
    <property type="entry name" value="Ribosomal_mL51"/>
</dbReference>
<keyword evidence="10" id="KW-1185">Reference proteome</keyword>
<dbReference type="Pfam" id="PF10244">
    <property type="entry name" value="MRP-L51"/>
    <property type="match status" value="1"/>
</dbReference>
<protein>
    <recommendedName>
        <fullName evidence="7">Large ribosomal subunit protein mL51</fullName>
    </recommendedName>
    <alternativeName>
        <fullName evidence="8">39S ribosomal protein L51, mitochondrial</fullName>
    </alternativeName>
</protein>
<comment type="subcellular location">
    <subcellularLocation>
        <location evidence="1">Mitochondrion</location>
    </subcellularLocation>
</comment>
<reference evidence="9" key="1">
    <citation type="submission" date="2023-06" db="EMBL/GenBank/DDBJ databases">
        <title>Genomic analysis of the entomopathogenic nematode Steinernema hermaphroditum.</title>
        <authorList>
            <person name="Schwarz E.M."/>
            <person name="Heppert J.K."/>
            <person name="Baniya A."/>
            <person name="Schwartz H.T."/>
            <person name="Tan C.-H."/>
            <person name="Antoshechkin I."/>
            <person name="Sternberg P.W."/>
            <person name="Goodrich-Blair H."/>
            <person name="Dillman A.R."/>
        </authorList>
    </citation>
    <scope>NUCLEOTIDE SEQUENCE</scope>
    <source>
        <strain evidence="9">PS9179</strain>
        <tissue evidence="9">Whole animal</tissue>
    </source>
</reference>
<dbReference type="PANTHER" id="PTHR13409">
    <property type="entry name" value="MITOCHONDRIAL 39S RIBOSOMAL PROTEIN L51"/>
    <property type="match status" value="1"/>
</dbReference>
<comment type="caution">
    <text evidence="9">The sequence shown here is derived from an EMBL/GenBank/DDBJ whole genome shotgun (WGS) entry which is preliminary data.</text>
</comment>
<evidence type="ECO:0000256" key="4">
    <source>
        <dbReference type="ARBA" id="ARBA00022980"/>
    </source>
</evidence>
<dbReference type="AlphaFoldDB" id="A0AA39IJJ3"/>
<organism evidence="9 10">
    <name type="scientific">Steinernema hermaphroditum</name>
    <dbReference type="NCBI Taxonomy" id="289476"/>
    <lineage>
        <taxon>Eukaryota</taxon>
        <taxon>Metazoa</taxon>
        <taxon>Ecdysozoa</taxon>
        <taxon>Nematoda</taxon>
        <taxon>Chromadorea</taxon>
        <taxon>Rhabditida</taxon>
        <taxon>Tylenchina</taxon>
        <taxon>Panagrolaimomorpha</taxon>
        <taxon>Strongyloidoidea</taxon>
        <taxon>Steinernematidae</taxon>
        <taxon>Steinernema</taxon>
    </lineage>
</organism>
<evidence type="ECO:0000256" key="8">
    <source>
        <dbReference type="ARBA" id="ARBA00035419"/>
    </source>
</evidence>
<dbReference type="PROSITE" id="PS51257">
    <property type="entry name" value="PROKAR_LIPOPROTEIN"/>
    <property type="match status" value="1"/>
</dbReference>
<evidence type="ECO:0000313" key="10">
    <source>
        <dbReference type="Proteomes" id="UP001175271"/>
    </source>
</evidence>
<evidence type="ECO:0000256" key="6">
    <source>
        <dbReference type="ARBA" id="ARBA00023274"/>
    </source>
</evidence>
<dbReference type="PANTHER" id="PTHR13409:SF0">
    <property type="entry name" value="LARGE RIBOSOMAL SUBUNIT PROTEIN ML51"/>
    <property type="match status" value="1"/>
</dbReference>
<evidence type="ECO:0000256" key="7">
    <source>
        <dbReference type="ARBA" id="ARBA00035182"/>
    </source>
</evidence>
<evidence type="ECO:0000256" key="3">
    <source>
        <dbReference type="ARBA" id="ARBA00022946"/>
    </source>
</evidence>
<evidence type="ECO:0000256" key="1">
    <source>
        <dbReference type="ARBA" id="ARBA00004173"/>
    </source>
</evidence>
<evidence type="ECO:0000313" key="9">
    <source>
        <dbReference type="EMBL" id="KAK0424514.1"/>
    </source>
</evidence>
<comment type="similarity">
    <text evidence="2">Belongs to the mitochondrion-specific ribosomal protein mL51 family.</text>
</comment>
<keyword evidence="5" id="KW-0496">Mitochondrion</keyword>
<keyword evidence="6" id="KW-0687">Ribonucleoprotein</keyword>
<name>A0AA39IJJ3_9BILA</name>
<dbReference type="GO" id="GO:0005762">
    <property type="term" value="C:mitochondrial large ribosomal subunit"/>
    <property type="evidence" value="ECO:0007669"/>
    <property type="project" value="TreeGrafter"/>
</dbReference>
<gene>
    <name evidence="9" type="ORF">QR680_008706</name>
</gene>
<evidence type="ECO:0000256" key="5">
    <source>
        <dbReference type="ARBA" id="ARBA00023128"/>
    </source>
</evidence>
<dbReference type="EMBL" id="JAUCMV010000001">
    <property type="protein sequence ID" value="KAK0424514.1"/>
    <property type="molecule type" value="Genomic_DNA"/>
</dbReference>
<dbReference type="GO" id="GO:0006412">
    <property type="term" value="P:translation"/>
    <property type="evidence" value="ECO:0007669"/>
    <property type="project" value="TreeGrafter"/>
</dbReference>
<dbReference type="Proteomes" id="UP001175271">
    <property type="component" value="Unassembled WGS sequence"/>
</dbReference>
<keyword evidence="4" id="KW-0689">Ribosomal protein</keyword>